<protein>
    <submittedName>
        <fullName evidence="1">DUF4148 domain-containing protein</fullName>
    </submittedName>
</protein>
<accession>A0A4V5PJ27</accession>
<dbReference type="InterPro" id="IPR025421">
    <property type="entry name" value="DUF4148"/>
</dbReference>
<dbReference type="AlphaFoldDB" id="A0A4V5PJ27"/>
<proteinExistence type="predicted"/>
<comment type="caution">
    <text evidence="1">The sequence shown here is derived from an EMBL/GenBank/DDBJ whole genome shotgun (WGS) entry which is preliminary data.</text>
</comment>
<dbReference type="Pfam" id="PF13663">
    <property type="entry name" value="DUF4148"/>
    <property type="match status" value="1"/>
</dbReference>
<name>A0A4V5PJ27_9BURK</name>
<evidence type="ECO:0000313" key="1">
    <source>
        <dbReference type="EMBL" id="TKC86880.1"/>
    </source>
</evidence>
<evidence type="ECO:0000313" key="2">
    <source>
        <dbReference type="Proteomes" id="UP000305539"/>
    </source>
</evidence>
<dbReference type="Proteomes" id="UP000305539">
    <property type="component" value="Unassembled WGS sequence"/>
</dbReference>
<keyword evidence="2" id="KW-1185">Reference proteome</keyword>
<dbReference type="RefSeq" id="WP_136896773.1">
    <property type="nucleotide sequence ID" value="NZ_SWJE01000010.1"/>
</dbReference>
<reference evidence="1 2" key="1">
    <citation type="submission" date="2019-04" db="EMBL/GenBank/DDBJ databases">
        <title>Trinickia sp. 7GSK02, isolated from subtropical forest soil.</title>
        <authorList>
            <person name="Gao Z.-H."/>
            <person name="Qiu L.-H."/>
        </authorList>
    </citation>
    <scope>NUCLEOTIDE SEQUENCE [LARGE SCALE GENOMIC DNA]</scope>
    <source>
        <strain evidence="1 2">7GSK02</strain>
    </source>
</reference>
<sequence length="169" mass="18023">MAFPSFGHSLCASRTFPASYCRHCASAHGEVSLLLKESIMKVTTLLNRSAIATLLLSASLTAFAGGGGPRGPVYRYSSGASNLERVSANTAPTVAVQADATSVAGANTATGKTRAQVQTELLQAREAGWLPTGNAHYPPSAEMRERNRVQFQQAENWWRAHDYLNAAAQ</sequence>
<organism evidence="1 2">
    <name type="scientific">Trinickia terrae</name>
    <dbReference type="NCBI Taxonomy" id="2571161"/>
    <lineage>
        <taxon>Bacteria</taxon>
        <taxon>Pseudomonadati</taxon>
        <taxon>Pseudomonadota</taxon>
        <taxon>Betaproteobacteria</taxon>
        <taxon>Burkholderiales</taxon>
        <taxon>Burkholderiaceae</taxon>
        <taxon>Trinickia</taxon>
    </lineage>
</organism>
<gene>
    <name evidence="1" type="ORF">FAZ69_19805</name>
</gene>
<dbReference type="EMBL" id="SWJE01000010">
    <property type="protein sequence ID" value="TKC86880.1"/>
    <property type="molecule type" value="Genomic_DNA"/>
</dbReference>
<dbReference type="OrthoDB" id="9021950at2"/>